<gene>
    <name evidence="4" type="ORF">DNG_07023</name>
</gene>
<dbReference type="PRINTS" id="PR00420">
    <property type="entry name" value="RNGMNOXGNASE"/>
</dbReference>
<dbReference type="Pfam" id="PF13450">
    <property type="entry name" value="NAD_binding_8"/>
    <property type="match status" value="1"/>
</dbReference>
<dbReference type="SUPFAM" id="SSF51905">
    <property type="entry name" value="FAD/NAD(P)-binding domain"/>
    <property type="match status" value="1"/>
</dbReference>
<evidence type="ECO:0000256" key="1">
    <source>
        <dbReference type="ARBA" id="ARBA00007992"/>
    </source>
</evidence>
<dbReference type="PANTHER" id="PTHR13789:SF311">
    <property type="entry name" value="HYDROXYLASE, PUTATIVE (AFU_ORTHOLOGUE AFUA_5G10180)-RELATED"/>
    <property type="match status" value="1"/>
</dbReference>
<dbReference type="InterPro" id="IPR036188">
    <property type="entry name" value="FAD/NAD-bd_sf"/>
</dbReference>
<evidence type="ECO:0000313" key="5">
    <source>
        <dbReference type="Proteomes" id="UP001187682"/>
    </source>
</evidence>
<dbReference type="EMBL" id="ONZQ02000010">
    <property type="protein sequence ID" value="SPO04339.1"/>
    <property type="molecule type" value="Genomic_DNA"/>
</dbReference>
<organism evidence="4 5">
    <name type="scientific">Cephalotrichum gorgonifer</name>
    <dbReference type="NCBI Taxonomy" id="2041049"/>
    <lineage>
        <taxon>Eukaryota</taxon>
        <taxon>Fungi</taxon>
        <taxon>Dikarya</taxon>
        <taxon>Ascomycota</taxon>
        <taxon>Pezizomycotina</taxon>
        <taxon>Sordariomycetes</taxon>
        <taxon>Hypocreomycetidae</taxon>
        <taxon>Microascales</taxon>
        <taxon>Microascaceae</taxon>
        <taxon>Cephalotrichum</taxon>
    </lineage>
</organism>
<proteinExistence type="inferred from homology"/>
<name>A0AAE8N2J9_9PEZI</name>
<dbReference type="SUPFAM" id="SSF54373">
    <property type="entry name" value="FAD-linked reductases, C-terminal domain"/>
    <property type="match status" value="1"/>
</dbReference>
<dbReference type="GO" id="GO:0004497">
    <property type="term" value="F:monooxygenase activity"/>
    <property type="evidence" value="ECO:0007669"/>
    <property type="project" value="UniProtKB-KW"/>
</dbReference>
<reference evidence="4" key="1">
    <citation type="submission" date="2018-03" db="EMBL/GenBank/DDBJ databases">
        <authorList>
            <person name="Guldener U."/>
        </authorList>
    </citation>
    <scope>NUCLEOTIDE SEQUENCE</scope>
</reference>
<keyword evidence="5" id="KW-1185">Reference proteome</keyword>
<dbReference type="InterPro" id="IPR050493">
    <property type="entry name" value="FAD-dep_Monooxygenase_BioMet"/>
</dbReference>
<evidence type="ECO:0000313" key="4">
    <source>
        <dbReference type="EMBL" id="SPO04339.1"/>
    </source>
</evidence>
<dbReference type="Gene3D" id="3.50.50.60">
    <property type="entry name" value="FAD/NAD(P)-binding domain"/>
    <property type="match status" value="1"/>
</dbReference>
<accession>A0AAE8N2J9</accession>
<comment type="caution">
    <text evidence="4">The sequence shown here is derived from an EMBL/GenBank/DDBJ whole genome shotgun (WGS) entry which is preliminary data.</text>
</comment>
<dbReference type="PANTHER" id="PTHR13789">
    <property type="entry name" value="MONOOXYGENASE"/>
    <property type="match status" value="1"/>
</dbReference>
<keyword evidence="2" id="KW-0560">Oxidoreductase</keyword>
<dbReference type="Proteomes" id="UP001187682">
    <property type="component" value="Unassembled WGS sequence"/>
</dbReference>
<evidence type="ECO:0000256" key="3">
    <source>
        <dbReference type="ARBA" id="ARBA00023033"/>
    </source>
</evidence>
<dbReference type="AlphaFoldDB" id="A0AAE8N2J9"/>
<protein>
    <submittedName>
        <fullName evidence="4">Related to salicylate hydroxylase</fullName>
    </submittedName>
</protein>
<comment type="similarity">
    <text evidence="1">Belongs to the paxM FAD-dependent monooxygenase family.</text>
</comment>
<sequence>MASREPETGASNPLETGGIHVAIVGAGIGGLACAIACRRANPPLQVTVLERTPEILTIGAGIHIPPNACRVLARFGLLEKLKQAGGYEVQDFTLRRYKDGQILAEKPLKDRMTTEYGAQWIGDYQKALLEETLAVGADVMTSAEVTGVISSTDGLWSPIREVVLEHPFPPEETGDLAYRGTFTRDELKGLENETLNELLEKSNIQVWLGENRHAVFYPLRDHSEVADDLPSGVRTLSGSVEEMAANFEGWDPILSDMISCLKTALKWKLLHFKELDQWTKGTIALLGDASHPTLPYQGQGAAMAVEDGAILGLLLEKFQGAEMPSNQTEKNARLASLLRLYEDLRKKRTVVNVAGAVHTRHFYHLADGPEQRERDRELAGLPLEKWQGSCSFNWGDAQYQKSLLGFDVLADAGRRFDEWLVALRGSAHNTGGS</sequence>
<keyword evidence="3" id="KW-0503">Monooxygenase</keyword>
<dbReference type="PROSITE" id="PS51257">
    <property type="entry name" value="PROKAR_LIPOPROTEIN"/>
    <property type="match status" value="1"/>
</dbReference>
<evidence type="ECO:0000256" key="2">
    <source>
        <dbReference type="ARBA" id="ARBA00023002"/>
    </source>
</evidence>